<evidence type="ECO:0000313" key="4">
    <source>
        <dbReference type="EMBL" id="CDZ23448.1"/>
    </source>
</evidence>
<keyword evidence="2" id="KW-1133">Transmembrane helix</keyword>
<dbReference type="PATRIC" id="fig|29343.3.peg.320"/>
<keyword evidence="5" id="KW-1185">Reference proteome</keyword>
<sequence length="253" mass="27875">MHIFYTKKGAYTVLAIFAAAMFAAGIVYIAADCAIKYLLANSQVPDTDTIIIDPGHGDPDGGAVGIDGVLEKDINLAISFKLRNFFSAAGYRVIMTREGNSEIYDKGSDTIRKKKVSDLKNRLSIANSHPGVAFLSIHQNIFSSSSSSGAIVFYSPNNDESKRLAEYIQTGIRKMVQPNNKYKVRQVNDDIFLLYNAKSPAVMVECGFLSNPNDCRMLQDEAYQNKLAFAIFSATLKFNAERQSKSNPKKTSV</sequence>
<dbReference type="GO" id="GO:0030288">
    <property type="term" value="C:outer membrane-bounded periplasmic space"/>
    <property type="evidence" value="ECO:0007669"/>
    <property type="project" value="TreeGrafter"/>
</dbReference>
<evidence type="ECO:0000259" key="3">
    <source>
        <dbReference type="SMART" id="SM00646"/>
    </source>
</evidence>
<protein>
    <submittedName>
        <fullName evidence="4">Cell wall hydrolase/autolysin</fullName>
    </submittedName>
</protein>
<dbReference type="STRING" id="29343.CCDG5_0305"/>
<dbReference type="InterPro" id="IPR002508">
    <property type="entry name" value="MurNAc-LAA_cat"/>
</dbReference>
<dbReference type="GO" id="GO:0009253">
    <property type="term" value="P:peptidoglycan catabolic process"/>
    <property type="evidence" value="ECO:0007669"/>
    <property type="project" value="InterPro"/>
</dbReference>
<dbReference type="KEGG" id="ccel:CCDG5_0305"/>
<organism evidence="4 5">
    <name type="scientific">[Clostridium] cellulosi</name>
    <dbReference type="NCBI Taxonomy" id="29343"/>
    <lineage>
        <taxon>Bacteria</taxon>
        <taxon>Bacillati</taxon>
        <taxon>Bacillota</taxon>
        <taxon>Clostridia</taxon>
        <taxon>Eubacteriales</taxon>
        <taxon>Oscillospiraceae</taxon>
        <taxon>Oscillospiraceae incertae sedis</taxon>
    </lineage>
</organism>
<accession>A0A078KLY7</accession>
<evidence type="ECO:0000256" key="2">
    <source>
        <dbReference type="SAM" id="Phobius"/>
    </source>
</evidence>
<gene>
    <name evidence="4" type="ORF">CCDG5_0305</name>
</gene>
<dbReference type="Proteomes" id="UP000032431">
    <property type="component" value="Chromosome I"/>
</dbReference>
<reference evidence="5" key="1">
    <citation type="submission" date="2014-07" db="EMBL/GenBank/DDBJ databases">
        <authorList>
            <person name="Wibberg D."/>
        </authorList>
    </citation>
    <scope>NUCLEOTIDE SEQUENCE [LARGE SCALE GENOMIC DNA]</scope>
    <source>
        <strain evidence="5">DG5</strain>
    </source>
</reference>
<proteinExistence type="predicted"/>
<dbReference type="HOGENOM" id="CLU_014322_7_2_9"/>
<evidence type="ECO:0000313" key="5">
    <source>
        <dbReference type="Proteomes" id="UP000032431"/>
    </source>
</evidence>
<dbReference type="Pfam" id="PF01520">
    <property type="entry name" value="Amidase_3"/>
    <property type="match status" value="1"/>
</dbReference>
<dbReference type="SUPFAM" id="SSF53187">
    <property type="entry name" value="Zn-dependent exopeptidases"/>
    <property type="match status" value="1"/>
</dbReference>
<dbReference type="PANTHER" id="PTHR30404">
    <property type="entry name" value="N-ACETYLMURAMOYL-L-ALANINE AMIDASE"/>
    <property type="match status" value="1"/>
</dbReference>
<keyword evidence="1 4" id="KW-0378">Hydrolase</keyword>
<evidence type="ECO:0000256" key="1">
    <source>
        <dbReference type="ARBA" id="ARBA00022801"/>
    </source>
</evidence>
<dbReference type="EMBL" id="LM995447">
    <property type="protein sequence ID" value="CDZ23448.1"/>
    <property type="molecule type" value="Genomic_DNA"/>
</dbReference>
<name>A0A078KLY7_9FIRM</name>
<keyword evidence="2" id="KW-0812">Transmembrane</keyword>
<dbReference type="Gene3D" id="3.40.630.40">
    <property type="entry name" value="Zn-dependent exopeptidases"/>
    <property type="match status" value="1"/>
</dbReference>
<dbReference type="InterPro" id="IPR050695">
    <property type="entry name" value="N-acetylmuramoyl_amidase_3"/>
</dbReference>
<dbReference type="GO" id="GO:0008745">
    <property type="term" value="F:N-acetylmuramoyl-L-alanine amidase activity"/>
    <property type="evidence" value="ECO:0007669"/>
    <property type="project" value="InterPro"/>
</dbReference>
<feature type="transmembrane region" description="Helical" evidence="2">
    <location>
        <begin position="12"/>
        <end position="31"/>
    </location>
</feature>
<dbReference type="AlphaFoldDB" id="A0A078KLY7"/>
<dbReference type="CDD" id="cd02696">
    <property type="entry name" value="MurNAc-LAA"/>
    <property type="match status" value="1"/>
</dbReference>
<dbReference type="PANTHER" id="PTHR30404:SF0">
    <property type="entry name" value="N-ACETYLMURAMOYL-L-ALANINE AMIDASE AMIC"/>
    <property type="match status" value="1"/>
</dbReference>
<dbReference type="SMART" id="SM00646">
    <property type="entry name" value="Ami_3"/>
    <property type="match status" value="1"/>
</dbReference>
<keyword evidence="2" id="KW-0472">Membrane</keyword>
<feature type="domain" description="MurNAc-LAA" evidence="3">
    <location>
        <begin position="123"/>
        <end position="236"/>
    </location>
</feature>